<evidence type="ECO:0000313" key="2">
    <source>
        <dbReference type="Proteomes" id="UP001168972"/>
    </source>
</evidence>
<accession>A0AA39FE14</accession>
<comment type="caution">
    <text evidence="1">The sequence shown here is derived from an EMBL/GenBank/DDBJ whole genome shotgun (WGS) entry which is preliminary data.</text>
</comment>
<name>A0AA39FE14_MICHY</name>
<dbReference type="EMBL" id="JAQQBR010001831">
    <property type="protein sequence ID" value="KAK0167751.1"/>
    <property type="molecule type" value="Genomic_DNA"/>
</dbReference>
<keyword evidence="2" id="KW-1185">Reference proteome</keyword>
<evidence type="ECO:0000313" key="1">
    <source>
        <dbReference type="EMBL" id="KAK0167751.1"/>
    </source>
</evidence>
<dbReference type="AlphaFoldDB" id="A0AA39FE14"/>
<reference evidence="1" key="1">
    <citation type="journal article" date="2023" name="bioRxiv">
        <title>Scaffold-level genome assemblies of two parasitoid biocontrol wasps reveal the parthenogenesis mechanism and an associated novel virus.</title>
        <authorList>
            <person name="Inwood S."/>
            <person name="Skelly J."/>
            <person name="Guhlin J."/>
            <person name="Harrop T."/>
            <person name="Goldson S."/>
            <person name="Dearden P."/>
        </authorList>
    </citation>
    <scope>NUCLEOTIDE SEQUENCE</scope>
    <source>
        <strain evidence="1">Lincoln</strain>
        <tissue evidence="1">Whole body</tissue>
    </source>
</reference>
<organism evidence="1 2">
    <name type="scientific">Microctonus hyperodae</name>
    <name type="common">Parasitoid wasp</name>
    <dbReference type="NCBI Taxonomy" id="165561"/>
    <lineage>
        <taxon>Eukaryota</taxon>
        <taxon>Metazoa</taxon>
        <taxon>Ecdysozoa</taxon>
        <taxon>Arthropoda</taxon>
        <taxon>Hexapoda</taxon>
        <taxon>Insecta</taxon>
        <taxon>Pterygota</taxon>
        <taxon>Neoptera</taxon>
        <taxon>Endopterygota</taxon>
        <taxon>Hymenoptera</taxon>
        <taxon>Apocrita</taxon>
        <taxon>Ichneumonoidea</taxon>
        <taxon>Braconidae</taxon>
        <taxon>Euphorinae</taxon>
        <taxon>Microctonus</taxon>
    </lineage>
</organism>
<reference evidence="1" key="2">
    <citation type="submission" date="2023-03" db="EMBL/GenBank/DDBJ databases">
        <authorList>
            <person name="Inwood S.N."/>
            <person name="Skelly J.G."/>
            <person name="Guhlin J."/>
            <person name="Harrop T.W.R."/>
            <person name="Goldson S.G."/>
            <person name="Dearden P.K."/>
        </authorList>
    </citation>
    <scope>NUCLEOTIDE SEQUENCE</scope>
    <source>
        <strain evidence="1">Lincoln</strain>
        <tissue evidence="1">Whole body</tissue>
    </source>
</reference>
<sequence>MKSQLKEMYLRTVFHETLKWRFRGPQPAPDTITDIYEGKVYQAWMRNGVLWDSRNISFNWYTDSIPVFKSSRINLWPLIQQLTSYHSKQEKKRDNTLLVGYWFGDTKLDMNRFLYIFRDEINGIARVIEITLPNNTKMTIQGEILTCDSTAKNQYLNFIQFNGDYGCRVCLCKCERMAVPSNGLVHVYRYSNEIILRTLDQSREFAANAENSEHPIMGVNGYTVLSTLMPNSVDTMSIDRMHGCDSGG</sequence>
<proteinExistence type="predicted"/>
<gene>
    <name evidence="1" type="ORF">PV327_001615</name>
</gene>
<protein>
    <submittedName>
        <fullName evidence="1">Uncharacterized protein</fullName>
    </submittedName>
</protein>
<dbReference type="Proteomes" id="UP001168972">
    <property type="component" value="Unassembled WGS sequence"/>
</dbReference>